<name>A0A7X5Y5X9_9SPHN</name>
<evidence type="ECO:0000259" key="2">
    <source>
        <dbReference type="Pfam" id="PF00899"/>
    </source>
</evidence>
<dbReference type="GO" id="GO:0005829">
    <property type="term" value="C:cytosol"/>
    <property type="evidence" value="ECO:0007669"/>
    <property type="project" value="TreeGrafter"/>
</dbReference>
<evidence type="ECO:0000313" key="4">
    <source>
        <dbReference type="Proteomes" id="UP000558192"/>
    </source>
</evidence>
<dbReference type="GO" id="GO:0008146">
    <property type="term" value="F:sulfotransferase activity"/>
    <property type="evidence" value="ECO:0007669"/>
    <property type="project" value="TreeGrafter"/>
</dbReference>
<proteinExistence type="inferred from homology"/>
<dbReference type="AlphaFoldDB" id="A0A7X5Y5X9"/>
<organism evidence="3 4">
    <name type="scientific">Sphingomonas kaistensis</name>
    <dbReference type="NCBI Taxonomy" id="298708"/>
    <lineage>
        <taxon>Bacteria</taxon>
        <taxon>Pseudomonadati</taxon>
        <taxon>Pseudomonadota</taxon>
        <taxon>Alphaproteobacteria</taxon>
        <taxon>Sphingomonadales</taxon>
        <taxon>Sphingomonadaceae</taxon>
        <taxon>Sphingomonas</taxon>
    </lineage>
</organism>
<dbReference type="InterPro" id="IPR045886">
    <property type="entry name" value="ThiF/MoeB/HesA"/>
</dbReference>
<evidence type="ECO:0000313" key="3">
    <source>
        <dbReference type="EMBL" id="NJC05689.1"/>
    </source>
</evidence>
<keyword evidence="4" id="KW-1185">Reference proteome</keyword>
<dbReference type="EMBL" id="JAATJC010000001">
    <property type="protein sequence ID" value="NJC05689.1"/>
    <property type="molecule type" value="Genomic_DNA"/>
</dbReference>
<gene>
    <name evidence="3" type="ORF">GGQ97_001482</name>
</gene>
<keyword evidence="3" id="KW-0548">Nucleotidyltransferase</keyword>
<comment type="caution">
    <text evidence="3">The sequence shown here is derived from an EMBL/GenBank/DDBJ whole genome shotgun (WGS) entry which is preliminary data.</text>
</comment>
<reference evidence="3 4" key="1">
    <citation type="submission" date="2020-03" db="EMBL/GenBank/DDBJ databases">
        <title>Genomic Encyclopedia of Type Strains, Phase IV (KMG-IV): sequencing the most valuable type-strain genomes for metagenomic binning, comparative biology and taxonomic classification.</title>
        <authorList>
            <person name="Goeker M."/>
        </authorList>
    </citation>
    <scope>NUCLEOTIDE SEQUENCE [LARGE SCALE GENOMIC DNA]</scope>
    <source>
        <strain evidence="3 4">DSM 16846</strain>
    </source>
</reference>
<dbReference type="GO" id="GO:0004792">
    <property type="term" value="F:thiosulfate-cyanide sulfurtransferase activity"/>
    <property type="evidence" value="ECO:0007669"/>
    <property type="project" value="TreeGrafter"/>
</dbReference>
<dbReference type="InterPro" id="IPR000594">
    <property type="entry name" value="ThiF_NAD_FAD-bd"/>
</dbReference>
<evidence type="ECO:0000256" key="1">
    <source>
        <dbReference type="ARBA" id="ARBA00009919"/>
    </source>
</evidence>
<dbReference type="GO" id="GO:0016779">
    <property type="term" value="F:nucleotidyltransferase activity"/>
    <property type="evidence" value="ECO:0007669"/>
    <property type="project" value="UniProtKB-KW"/>
</dbReference>
<dbReference type="PANTHER" id="PTHR10953">
    <property type="entry name" value="UBIQUITIN-ACTIVATING ENZYME E1"/>
    <property type="match status" value="1"/>
</dbReference>
<dbReference type="RefSeq" id="WP_342448474.1">
    <property type="nucleotide sequence ID" value="NZ_JAATJC010000001.1"/>
</dbReference>
<sequence>MLSDEELTRYARQIVLPHLGGPGQQRLKTAKVAVVGAGGIGAAVIPALAGAGVGRLNIIDPDTADLSNLHRQPIYRSRDAGEPKAALAAQFVRRLNPFVEVAGVEQAITGDNAAAILSGHDLVIDGTDNFATRLTVSDACVASGLPLLSAAAAQWQGQVGLFTGRPCYRCFVGDAFDADDCDNCAELGVTGALTGLAGNLATLLALRFLAQAGDVKTGTVHLIDGLGLTQRPIRIVADPGCRACGATSSPPPS</sequence>
<dbReference type="PANTHER" id="PTHR10953:SF102">
    <property type="entry name" value="ADENYLYLTRANSFERASE AND SULFURTRANSFERASE MOCS3"/>
    <property type="match status" value="1"/>
</dbReference>
<dbReference type="CDD" id="cd00757">
    <property type="entry name" value="ThiF_MoeB_HesA_family"/>
    <property type="match status" value="1"/>
</dbReference>
<dbReference type="InterPro" id="IPR035985">
    <property type="entry name" value="Ubiquitin-activating_enz"/>
</dbReference>
<comment type="similarity">
    <text evidence="1">Belongs to the HesA/MoeB/ThiF family.</text>
</comment>
<dbReference type="Pfam" id="PF00899">
    <property type="entry name" value="ThiF"/>
    <property type="match status" value="1"/>
</dbReference>
<dbReference type="SUPFAM" id="SSF69572">
    <property type="entry name" value="Activating enzymes of the ubiquitin-like proteins"/>
    <property type="match status" value="1"/>
</dbReference>
<protein>
    <submittedName>
        <fullName evidence="3">Adenylyltransferase/sulfurtransferase</fullName>
    </submittedName>
</protein>
<keyword evidence="3" id="KW-0808">Transferase</keyword>
<dbReference type="FunFam" id="3.40.50.720:FF:000080">
    <property type="entry name" value="Thiazole biosynthesis adenylyltransferase ThiF"/>
    <property type="match status" value="1"/>
</dbReference>
<accession>A0A7X5Y5X9</accession>
<feature type="domain" description="THIF-type NAD/FAD binding fold" evidence="2">
    <location>
        <begin position="10"/>
        <end position="242"/>
    </location>
</feature>
<dbReference type="GO" id="GO:0008641">
    <property type="term" value="F:ubiquitin-like modifier activating enzyme activity"/>
    <property type="evidence" value="ECO:0007669"/>
    <property type="project" value="InterPro"/>
</dbReference>
<dbReference type="Proteomes" id="UP000558192">
    <property type="component" value="Unassembled WGS sequence"/>
</dbReference>
<dbReference type="Gene3D" id="3.40.50.720">
    <property type="entry name" value="NAD(P)-binding Rossmann-like Domain"/>
    <property type="match status" value="1"/>
</dbReference>